<evidence type="ECO:0000256" key="9">
    <source>
        <dbReference type="ARBA" id="ARBA00048679"/>
    </source>
</evidence>
<dbReference type="SMART" id="SM00220">
    <property type="entry name" value="S_TKc"/>
    <property type="match status" value="1"/>
</dbReference>
<comment type="caution">
    <text evidence="18">The sequence shown here is derived from an EMBL/GenBank/DDBJ whole genome shotgun (WGS) entry which is preliminary data.</text>
</comment>
<evidence type="ECO:0000259" key="17">
    <source>
        <dbReference type="PROSITE" id="PS50011"/>
    </source>
</evidence>
<feature type="compositionally biased region" description="Low complexity" evidence="16">
    <location>
        <begin position="271"/>
        <end position="286"/>
    </location>
</feature>
<dbReference type="GO" id="GO:0044779">
    <property type="term" value="P:meiotic spindle checkpoint signaling"/>
    <property type="evidence" value="ECO:0007669"/>
    <property type="project" value="UniProtKB-ARBA"/>
</dbReference>
<feature type="binding site" evidence="11">
    <location>
        <position position="34"/>
    </location>
    <ligand>
        <name>ATP</name>
        <dbReference type="ChEBI" id="CHEBI:30616"/>
    </ligand>
</feature>
<dbReference type="GO" id="GO:0045143">
    <property type="term" value="P:homologous chromosome segregation"/>
    <property type="evidence" value="ECO:0007669"/>
    <property type="project" value="UniProtKB-ARBA"/>
</dbReference>
<evidence type="ECO:0000256" key="6">
    <source>
        <dbReference type="ARBA" id="ARBA00022777"/>
    </source>
</evidence>
<evidence type="ECO:0000313" key="19">
    <source>
        <dbReference type="Proteomes" id="UP000193467"/>
    </source>
</evidence>
<dbReference type="AlphaFoldDB" id="A0A1Y2F076"/>
<name>A0A1Y2F076_9BASI</name>
<dbReference type="GO" id="GO:0051233">
    <property type="term" value="C:spindle midzone"/>
    <property type="evidence" value="ECO:0007669"/>
    <property type="project" value="UniProtKB-ARBA"/>
</dbReference>
<dbReference type="STRING" id="106004.A0A1Y2F076"/>
<dbReference type="Gene3D" id="1.10.510.10">
    <property type="entry name" value="Transferase(Phosphotransferase) domain 1"/>
    <property type="match status" value="1"/>
</dbReference>
<dbReference type="Pfam" id="PF00069">
    <property type="entry name" value="Pkinase"/>
    <property type="match status" value="1"/>
</dbReference>
<dbReference type="PANTHER" id="PTHR24350">
    <property type="entry name" value="SERINE/THREONINE-PROTEIN KINASE IAL-RELATED"/>
    <property type="match status" value="1"/>
</dbReference>
<dbReference type="GO" id="GO:0032465">
    <property type="term" value="P:regulation of cytokinesis"/>
    <property type="evidence" value="ECO:0007669"/>
    <property type="project" value="UniProtKB-ARBA"/>
</dbReference>
<keyword evidence="19" id="KW-1185">Reference proteome</keyword>
<dbReference type="Proteomes" id="UP000193467">
    <property type="component" value="Unassembled WGS sequence"/>
</dbReference>
<evidence type="ECO:0000256" key="2">
    <source>
        <dbReference type="ARBA" id="ARBA00021157"/>
    </source>
</evidence>
<feature type="active site" description="Proton acceptor" evidence="10">
    <location>
        <position position="130"/>
    </location>
</feature>
<keyword evidence="5 11" id="KW-0547">Nucleotide-binding</keyword>
<dbReference type="FunFam" id="1.10.510.10:FF:000235">
    <property type="entry name" value="Serine/threonine-protein kinase ark1"/>
    <property type="match status" value="1"/>
</dbReference>
<comment type="catalytic activity">
    <reaction evidence="9 15">
        <text>L-seryl-[protein] + ATP = O-phospho-L-seryl-[protein] + ADP + H(+)</text>
        <dbReference type="Rhea" id="RHEA:17989"/>
        <dbReference type="Rhea" id="RHEA-COMP:9863"/>
        <dbReference type="Rhea" id="RHEA-COMP:11604"/>
        <dbReference type="ChEBI" id="CHEBI:15378"/>
        <dbReference type="ChEBI" id="CHEBI:29999"/>
        <dbReference type="ChEBI" id="CHEBI:30616"/>
        <dbReference type="ChEBI" id="CHEBI:83421"/>
        <dbReference type="ChEBI" id="CHEBI:456216"/>
        <dbReference type="EC" id="2.7.11.1"/>
    </reaction>
</comment>
<comment type="similarity">
    <text evidence="15">Belongs to the protein kinase superfamily. Ser/Thr protein kinase family. Aurora subfamily.</text>
</comment>
<dbReference type="InterPro" id="IPR008271">
    <property type="entry name" value="Ser/Thr_kinase_AS"/>
</dbReference>
<evidence type="ECO:0000256" key="16">
    <source>
        <dbReference type="SAM" id="MobiDB-lite"/>
    </source>
</evidence>
<dbReference type="PROSITE" id="PS50011">
    <property type="entry name" value="PROTEIN_KINASE_DOM"/>
    <property type="match status" value="1"/>
</dbReference>
<dbReference type="GO" id="GO:0005524">
    <property type="term" value="F:ATP binding"/>
    <property type="evidence" value="ECO:0007669"/>
    <property type="project" value="UniProtKB-UniRule"/>
</dbReference>
<dbReference type="CDD" id="cd14007">
    <property type="entry name" value="STKc_Aurora"/>
    <property type="match status" value="1"/>
</dbReference>
<keyword evidence="3 14" id="KW-0723">Serine/threonine-protein kinase</keyword>
<accession>A0A1Y2F076</accession>
<evidence type="ECO:0000256" key="13">
    <source>
        <dbReference type="PROSITE-ProRule" id="PRU10141"/>
    </source>
</evidence>
<dbReference type="FunFam" id="3.30.200.20:FF:000042">
    <property type="entry name" value="Aurora kinase A"/>
    <property type="match status" value="1"/>
</dbReference>
<evidence type="ECO:0000256" key="5">
    <source>
        <dbReference type="ARBA" id="ARBA00022741"/>
    </source>
</evidence>
<sequence>LKDFEIGKGLGKGQFGQVHMVRTKAAPNYILAIKCIKKKKLQALDGGKQFRREVEIQSHLLHPNILRLYGYFFDEEQVYLMLEYAGGGELFRKLRDARDGRFDEPTAAKYIAQVTDGLTYLHSKRIIHRDIKPENLLLSLNGDIKIADFGWSVHAPSDRRTTHCGTPIYLAPEIARGKHEVYSRAVDLWALGVLIYELVTGDPPYDSNAQPRSVANRRTFLALLFRRSPTSLTPPSPIFSTSQLLKHAPSERLPLPKVKQHVWIQRHVRTSRSSQSGKTSQGSSVSATTVEH</sequence>
<feature type="binding site" evidence="11">
    <location>
        <begin position="83"/>
        <end position="85"/>
    </location>
    <ligand>
        <name>ATP</name>
        <dbReference type="ChEBI" id="CHEBI:30616"/>
    </ligand>
</feature>
<dbReference type="OrthoDB" id="377346at2759"/>
<evidence type="ECO:0000256" key="14">
    <source>
        <dbReference type="RuleBase" id="RU000304"/>
    </source>
</evidence>
<dbReference type="GO" id="GO:0072479">
    <property type="term" value="P:response to mitotic cell cycle spindle assembly checkpoint signaling"/>
    <property type="evidence" value="ECO:0007669"/>
    <property type="project" value="UniProtKB-ARBA"/>
</dbReference>
<dbReference type="InterPro" id="IPR017441">
    <property type="entry name" value="Protein_kinase_ATP_BS"/>
</dbReference>
<feature type="domain" description="Protein kinase" evidence="17">
    <location>
        <begin position="4"/>
        <end position="264"/>
    </location>
</feature>
<dbReference type="GO" id="GO:0008608">
    <property type="term" value="P:attachment of spindle microtubules to kinetochore"/>
    <property type="evidence" value="ECO:0007669"/>
    <property type="project" value="UniProtKB-ARBA"/>
</dbReference>
<evidence type="ECO:0000256" key="10">
    <source>
        <dbReference type="PIRSR" id="PIRSR630616-1"/>
    </source>
</evidence>
<evidence type="ECO:0000256" key="1">
    <source>
        <dbReference type="ARBA" id="ARBA00012513"/>
    </source>
</evidence>
<feature type="region of interest" description="Disordered" evidence="16">
    <location>
        <begin position="267"/>
        <end position="292"/>
    </location>
</feature>
<gene>
    <name evidence="18" type="ORF">BCR35DRAFT_342691</name>
</gene>
<feature type="binding site" evidence="11">
    <location>
        <begin position="134"/>
        <end position="135"/>
    </location>
    <ligand>
        <name>ATP</name>
        <dbReference type="ChEBI" id="CHEBI:30616"/>
    </ligand>
</feature>
<dbReference type="InParanoid" id="A0A1Y2F076"/>
<dbReference type="GO" id="GO:0032133">
    <property type="term" value="C:chromosome passenger complex"/>
    <property type="evidence" value="ECO:0007669"/>
    <property type="project" value="UniProtKB-ARBA"/>
</dbReference>
<dbReference type="PROSITE" id="PS00108">
    <property type="entry name" value="PROTEIN_KINASE_ST"/>
    <property type="match status" value="1"/>
</dbReference>
<evidence type="ECO:0000256" key="4">
    <source>
        <dbReference type="ARBA" id="ARBA00022679"/>
    </source>
</evidence>
<dbReference type="PROSITE" id="PS00107">
    <property type="entry name" value="PROTEIN_KINASE_ATP"/>
    <property type="match status" value="1"/>
</dbReference>
<keyword evidence="7 11" id="KW-0067">ATP-binding</keyword>
<dbReference type="GO" id="GO:0090266">
    <property type="term" value="P:regulation of mitotic cell cycle spindle assembly checkpoint"/>
    <property type="evidence" value="ECO:0007669"/>
    <property type="project" value="UniProtKB-ARBA"/>
</dbReference>
<evidence type="ECO:0000256" key="15">
    <source>
        <dbReference type="RuleBase" id="RU367134"/>
    </source>
</evidence>
<dbReference type="SUPFAM" id="SSF56112">
    <property type="entry name" value="Protein kinase-like (PK-like)"/>
    <property type="match status" value="1"/>
</dbReference>
<keyword evidence="4 15" id="KW-0808">Transferase</keyword>
<dbReference type="GO" id="GO:0000819">
    <property type="term" value="P:sister chromatid segregation"/>
    <property type="evidence" value="ECO:0007669"/>
    <property type="project" value="UniProtKB-ARBA"/>
</dbReference>
<feature type="binding site" evidence="13">
    <location>
        <position position="38"/>
    </location>
    <ligand>
        <name>ATP</name>
        <dbReference type="ChEBI" id="CHEBI:30616"/>
    </ligand>
</feature>
<evidence type="ECO:0000313" key="18">
    <source>
        <dbReference type="EMBL" id="ORY77240.1"/>
    </source>
</evidence>
<keyword evidence="6 15" id="KW-0418">Kinase</keyword>
<evidence type="ECO:0000256" key="7">
    <source>
        <dbReference type="ARBA" id="ARBA00022840"/>
    </source>
</evidence>
<comment type="catalytic activity">
    <reaction evidence="8 15">
        <text>L-threonyl-[protein] + ATP = O-phospho-L-threonyl-[protein] + ADP + H(+)</text>
        <dbReference type="Rhea" id="RHEA:46608"/>
        <dbReference type="Rhea" id="RHEA-COMP:11060"/>
        <dbReference type="Rhea" id="RHEA-COMP:11605"/>
        <dbReference type="ChEBI" id="CHEBI:15378"/>
        <dbReference type="ChEBI" id="CHEBI:30013"/>
        <dbReference type="ChEBI" id="CHEBI:30616"/>
        <dbReference type="ChEBI" id="CHEBI:61977"/>
        <dbReference type="ChEBI" id="CHEBI:456216"/>
        <dbReference type="EC" id="2.7.11.1"/>
    </reaction>
</comment>
<evidence type="ECO:0000256" key="3">
    <source>
        <dbReference type="ARBA" id="ARBA00022527"/>
    </source>
</evidence>
<dbReference type="InterPro" id="IPR011009">
    <property type="entry name" value="Kinase-like_dom_sf"/>
</dbReference>
<feature type="cross-link" description="Glycyl lysine isopeptide (Lys-Gly) (interchain with G-Cter in SUMO2)" evidence="12">
    <location>
        <position position="132"/>
    </location>
</feature>
<dbReference type="GO" id="GO:0004674">
    <property type="term" value="F:protein serine/threonine kinase activity"/>
    <property type="evidence" value="ECO:0007669"/>
    <property type="project" value="UniProtKB-KW"/>
</dbReference>
<feature type="non-terminal residue" evidence="18">
    <location>
        <position position="1"/>
    </location>
</feature>
<dbReference type="GO" id="GO:1902115">
    <property type="term" value="P:regulation of organelle assembly"/>
    <property type="evidence" value="ECO:0007669"/>
    <property type="project" value="UniProtKB-ARBA"/>
</dbReference>
<dbReference type="InterPro" id="IPR000719">
    <property type="entry name" value="Prot_kinase_dom"/>
</dbReference>
<organism evidence="18 19">
    <name type="scientific">Leucosporidium creatinivorum</name>
    <dbReference type="NCBI Taxonomy" id="106004"/>
    <lineage>
        <taxon>Eukaryota</taxon>
        <taxon>Fungi</taxon>
        <taxon>Dikarya</taxon>
        <taxon>Basidiomycota</taxon>
        <taxon>Pucciniomycotina</taxon>
        <taxon>Microbotryomycetes</taxon>
        <taxon>Leucosporidiales</taxon>
        <taxon>Leucosporidium</taxon>
    </lineage>
</organism>
<protein>
    <recommendedName>
        <fullName evidence="2 15">Aurora kinase</fullName>
        <ecNumber evidence="1 15">2.7.11.1</ecNumber>
    </recommendedName>
</protein>
<feature type="binding site" evidence="11">
    <location>
        <position position="148"/>
    </location>
    <ligand>
        <name>ATP</name>
        <dbReference type="ChEBI" id="CHEBI:30616"/>
    </ligand>
</feature>
<evidence type="ECO:0000256" key="12">
    <source>
        <dbReference type="PIRSR" id="PIRSR630616-3"/>
    </source>
</evidence>
<evidence type="ECO:0000256" key="11">
    <source>
        <dbReference type="PIRSR" id="PIRSR630616-2"/>
    </source>
</evidence>
<dbReference type="EC" id="2.7.11.1" evidence="1 15"/>
<reference evidence="18 19" key="1">
    <citation type="submission" date="2016-07" db="EMBL/GenBank/DDBJ databases">
        <title>Pervasive Adenine N6-methylation of Active Genes in Fungi.</title>
        <authorList>
            <consortium name="DOE Joint Genome Institute"/>
            <person name="Mondo S.J."/>
            <person name="Dannebaum R.O."/>
            <person name="Kuo R.C."/>
            <person name="Labutti K."/>
            <person name="Haridas S."/>
            <person name="Kuo A."/>
            <person name="Salamov A."/>
            <person name="Ahrendt S.R."/>
            <person name="Lipzen A."/>
            <person name="Sullivan W."/>
            <person name="Andreopoulos W.B."/>
            <person name="Clum A."/>
            <person name="Lindquist E."/>
            <person name="Daum C."/>
            <person name="Ramamoorthy G.K."/>
            <person name="Gryganskyi A."/>
            <person name="Culley D."/>
            <person name="Magnuson J.K."/>
            <person name="James T.Y."/>
            <person name="O'Malley M.A."/>
            <person name="Stajich J.E."/>
            <person name="Spatafora J.W."/>
            <person name="Visel A."/>
            <person name="Grigoriev I.V."/>
        </authorList>
    </citation>
    <scope>NUCLEOTIDE SEQUENCE [LARGE SCALE GENOMIC DNA]</scope>
    <source>
        <strain evidence="18 19">62-1032</strain>
    </source>
</reference>
<dbReference type="GO" id="GO:0000776">
    <property type="term" value="C:kinetochore"/>
    <property type="evidence" value="ECO:0007669"/>
    <property type="project" value="UniProtKB-ARBA"/>
</dbReference>
<proteinExistence type="inferred from homology"/>
<evidence type="ECO:0000256" key="8">
    <source>
        <dbReference type="ARBA" id="ARBA00047899"/>
    </source>
</evidence>
<dbReference type="InterPro" id="IPR030616">
    <property type="entry name" value="Aur-like"/>
</dbReference>
<dbReference type="EMBL" id="MCGR01000032">
    <property type="protein sequence ID" value="ORY77240.1"/>
    <property type="molecule type" value="Genomic_DNA"/>
</dbReference>